<evidence type="ECO:0000313" key="4">
    <source>
        <dbReference type="Proteomes" id="UP000199139"/>
    </source>
</evidence>
<sequence length="483" mass="54600">MTDIGLKNKEGFVLIASIGTLYIVLPMTLSYFKRKGINFKNQDINFILASPTSPKQAIIYGLSKEIFINMVMQIMIFIAAFFVFNISLLTTVVLIAVNMVFSNLLRNSLAMIMYASEDITIKQKQLIKKIVYSLLALFTVFLLTIVISQTIKAGFDFSYLTSVITSPVVLMFPVFGWQLGWINLMILGPTTYTLISTGLYFISSIYLAYVAYKMVCKGEYYEDALSFSKHVSHIASKKGNITISEIFGRKKKRYDYKGRLEGLYAKVIFHKQMTELRRSKKIILSLKDFVYLVVGIGLGVASVFFNDFITSEYFFEIIVAIGMYLTVFIKTRSSWKNEFENYYIFIMPDSSINKLFRATLLENILSFIRAILLAVPAGILMRAPLWQIVGAIIAQTLIKVMMTYVSIYIEEIIGAKIGKVIASFINFIVSIVLVIIPIVAILIIMNGMLFISFSIIVLYTIGVIILFLALAAINLTNIESLEE</sequence>
<dbReference type="STRING" id="306541.SAMN05421668_11427"/>
<feature type="transmembrane region" description="Helical" evidence="1">
    <location>
        <begin position="159"/>
        <end position="180"/>
    </location>
</feature>
<dbReference type="EMBL" id="FPAI01000014">
    <property type="protein sequence ID" value="SFS87092.1"/>
    <property type="molecule type" value="Genomic_DNA"/>
</dbReference>
<keyword evidence="1" id="KW-0812">Transmembrane</keyword>
<name>A0A1I6TD25_9BACI</name>
<dbReference type="Pfam" id="PF16962">
    <property type="entry name" value="ABC_export"/>
    <property type="match status" value="1"/>
</dbReference>
<feature type="transmembrane region" description="Helical" evidence="1">
    <location>
        <begin position="450"/>
        <end position="473"/>
    </location>
</feature>
<feature type="transmembrane region" description="Helical" evidence="1">
    <location>
        <begin position="421"/>
        <end position="444"/>
    </location>
</feature>
<dbReference type="AlphaFoldDB" id="A0A1I6TD25"/>
<dbReference type="InterPro" id="IPR031584">
    <property type="entry name" value="Put_ABC_export"/>
</dbReference>
<feature type="transmembrane region" description="Helical" evidence="1">
    <location>
        <begin position="360"/>
        <end position="379"/>
    </location>
</feature>
<feature type="transmembrane region" description="Helical" evidence="1">
    <location>
        <begin position="12"/>
        <end position="32"/>
    </location>
</feature>
<feature type="transmembrane region" description="Helical" evidence="1">
    <location>
        <begin position="130"/>
        <end position="147"/>
    </location>
</feature>
<feature type="transmembrane region" description="Helical" evidence="1">
    <location>
        <begin position="311"/>
        <end position="329"/>
    </location>
</feature>
<dbReference type="Proteomes" id="UP000199139">
    <property type="component" value="Unassembled WGS sequence"/>
</dbReference>
<evidence type="ECO:0000256" key="1">
    <source>
        <dbReference type="SAM" id="Phobius"/>
    </source>
</evidence>
<accession>A0A1I6TD25</accession>
<proteinExistence type="predicted"/>
<dbReference type="Proteomes" id="UP000321773">
    <property type="component" value="Unassembled WGS sequence"/>
</dbReference>
<dbReference type="EMBL" id="BJWJ01000014">
    <property type="protein sequence ID" value="GEM04598.1"/>
    <property type="molecule type" value="Genomic_DNA"/>
</dbReference>
<feature type="transmembrane region" description="Helical" evidence="1">
    <location>
        <begin position="192"/>
        <end position="212"/>
    </location>
</feature>
<protein>
    <submittedName>
        <fullName evidence="2">ABC transporter permease</fullName>
    </submittedName>
    <submittedName>
        <fullName evidence="3">Putative ABC exporter</fullName>
    </submittedName>
</protein>
<feature type="transmembrane region" description="Helical" evidence="1">
    <location>
        <begin position="74"/>
        <end position="101"/>
    </location>
</feature>
<evidence type="ECO:0000313" key="2">
    <source>
        <dbReference type="EMBL" id="GEM04598.1"/>
    </source>
</evidence>
<reference evidence="2 5" key="2">
    <citation type="submission" date="2019-07" db="EMBL/GenBank/DDBJ databases">
        <title>Whole genome shotgun sequence of Halolactibacillus miurensis NBRC 100873.</title>
        <authorList>
            <person name="Hosoyama A."/>
            <person name="Uohara A."/>
            <person name="Ohji S."/>
            <person name="Ichikawa N."/>
        </authorList>
    </citation>
    <scope>NUCLEOTIDE SEQUENCE [LARGE SCALE GENOMIC DNA]</scope>
    <source>
        <strain evidence="2 5">NBRC 100873</strain>
    </source>
</reference>
<keyword evidence="5" id="KW-1185">Reference proteome</keyword>
<reference evidence="3 4" key="1">
    <citation type="submission" date="2016-10" db="EMBL/GenBank/DDBJ databases">
        <authorList>
            <person name="de Groot N.N."/>
        </authorList>
    </citation>
    <scope>NUCLEOTIDE SEQUENCE [LARGE SCALE GENOMIC DNA]</scope>
    <source>
        <strain evidence="3 4">DSM 17074</strain>
    </source>
</reference>
<gene>
    <name evidence="2" type="ORF">HMI01_15860</name>
    <name evidence="3" type="ORF">SAMN05421668_11427</name>
</gene>
<feature type="transmembrane region" description="Helical" evidence="1">
    <location>
        <begin position="385"/>
        <end position="409"/>
    </location>
</feature>
<feature type="transmembrane region" description="Helical" evidence="1">
    <location>
        <begin position="282"/>
        <end position="305"/>
    </location>
</feature>
<organism evidence="3 4">
    <name type="scientific">Halolactibacillus miurensis</name>
    <dbReference type="NCBI Taxonomy" id="306541"/>
    <lineage>
        <taxon>Bacteria</taxon>
        <taxon>Bacillati</taxon>
        <taxon>Bacillota</taxon>
        <taxon>Bacilli</taxon>
        <taxon>Bacillales</taxon>
        <taxon>Bacillaceae</taxon>
        <taxon>Halolactibacillus</taxon>
    </lineage>
</organism>
<keyword evidence="1" id="KW-0472">Membrane</keyword>
<keyword evidence="1" id="KW-1133">Transmembrane helix</keyword>
<evidence type="ECO:0000313" key="5">
    <source>
        <dbReference type="Proteomes" id="UP000321773"/>
    </source>
</evidence>
<evidence type="ECO:0000313" key="3">
    <source>
        <dbReference type="EMBL" id="SFS87092.1"/>
    </source>
</evidence>